<gene>
    <name evidence="2" type="ORF">BPS26883_03813</name>
    <name evidence="1" type="ORF">FEQ00_00950</name>
</gene>
<dbReference type="EMBL" id="VJSY01000005">
    <property type="protein sequence ID" value="MDR8752544.1"/>
    <property type="molecule type" value="Genomic_DNA"/>
</dbReference>
<organism evidence="2 3">
    <name type="scientific">Burkholderia pseudomultivorans</name>
    <dbReference type="NCBI Taxonomy" id="1207504"/>
    <lineage>
        <taxon>Bacteria</taxon>
        <taxon>Pseudomonadati</taxon>
        <taxon>Pseudomonadota</taxon>
        <taxon>Betaproteobacteria</taxon>
        <taxon>Burkholderiales</taxon>
        <taxon>Burkholderiaceae</taxon>
        <taxon>Burkholderia</taxon>
        <taxon>Burkholderia cepacia complex</taxon>
    </lineage>
</organism>
<accession>A0A6P2MJN8</accession>
<dbReference type="Proteomes" id="UP001248067">
    <property type="component" value="Unassembled WGS sequence"/>
</dbReference>
<dbReference type="SUPFAM" id="SSF55729">
    <property type="entry name" value="Acyl-CoA N-acyltransferases (Nat)"/>
    <property type="match status" value="1"/>
</dbReference>
<protein>
    <submittedName>
        <fullName evidence="2">Acetyltransferase</fullName>
    </submittedName>
</protein>
<evidence type="ECO:0000313" key="1">
    <source>
        <dbReference type="EMBL" id="MDR8752544.1"/>
    </source>
</evidence>
<reference evidence="2 3" key="2">
    <citation type="submission" date="2019-09" db="EMBL/GenBank/DDBJ databases">
        <authorList>
            <person name="Depoorter E."/>
        </authorList>
    </citation>
    <scope>NUCLEOTIDE SEQUENCE [LARGE SCALE GENOMIC DNA]</scope>
    <source>
        <strain evidence="2">LMG 26883</strain>
    </source>
</reference>
<evidence type="ECO:0000313" key="2">
    <source>
        <dbReference type="EMBL" id="VWB79850.1"/>
    </source>
</evidence>
<proteinExistence type="predicted"/>
<keyword evidence="4" id="KW-1185">Reference proteome</keyword>
<evidence type="ECO:0000313" key="3">
    <source>
        <dbReference type="Proteomes" id="UP000494162"/>
    </source>
</evidence>
<sequence length="40" mass="4762">MTFQFQARPFYEKLGYVRFGELADYPLGHARIFLKKILVP</sequence>
<dbReference type="AlphaFoldDB" id="A0A6P2MJN8"/>
<dbReference type="Proteomes" id="UP000494162">
    <property type="component" value="Unassembled WGS sequence"/>
</dbReference>
<dbReference type="GO" id="GO:0016740">
    <property type="term" value="F:transferase activity"/>
    <property type="evidence" value="ECO:0007669"/>
    <property type="project" value="UniProtKB-KW"/>
</dbReference>
<evidence type="ECO:0000313" key="4">
    <source>
        <dbReference type="Proteomes" id="UP001248067"/>
    </source>
</evidence>
<keyword evidence="2" id="KW-0808">Transferase</keyword>
<reference evidence="1 4" key="1">
    <citation type="submission" date="2019-06" db="EMBL/GenBank/DDBJ databases">
        <title>Evolution of Burkholderia multivorans in the lungs of Cystic Fibrosis patients.</title>
        <authorList>
            <person name="Moreira L.M."/>
        </authorList>
    </citation>
    <scope>NUCLEOTIDE SEQUENCE [LARGE SCALE GENOMIC DNA]</scope>
    <source>
        <strain evidence="1 4">VC13239</strain>
    </source>
</reference>
<dbReference type="EMBL" id="CABVPP010000029">
    <property type="protein sequence ID" value="VWB79850.1"/>
    <property type="molecule type" value="Genomic_DNA"/>
</dbReference>
<dbReference type="InterPro" id="IPR016181">
    <property type="entry name" value="Acyl_CoA_acyltransferase"/>
</dbReference>
<dbReference type="Gene3D" id="3.40.630.30">
    <property type="match status" value="1"/>
</dbReference>
<name>A0A6P2MJN8_9BURK</name>